<protein>
    <submittedName>
        <fullName evidence="1">Uncharacterized protein</fullName>
    </submittedName>
</protein>
<dbReference type="EMBL" id="JAWDJW010012079">
    <property type="protein sequence ID" value="KAK3044338.1"/>
    <property type="molecule type" value="Genomic_DNA"/>
</dbReference>
<accession>A0ACC3CSU8</accession>
<dbReference type="Proteomes" id="UP001186974">
    <property type="component" value="Unassembled WGS sequence"/>
</dbReference>
<evidence type="ECO:0000313" key="1">
    <source>
        <dbReference type="EMBL" id="KAK3044338.1"/>
    </source>
</evidence>
<organism evidence="1 2">
    <name type="scientific">Coniosporium uncinatum</name>
    <dbReference type="NCBI Taxonomy" id="93489"/>
    <lineage>
        <taxon>Eukaryota</taxon>
        <taxon>Fungi</taxon>
        <taxon>Dikarya</taxon>
        <taxon>Ascomycota</taxon>
        <taxon>Pezizomycotina</taxon>
        <taxon>Dothideomycetes</taxon>
        <taxon>Dothideomycetes incertae sedis</taxon>
        <taxon>Coniosporium</taxon>
    </lineage>
</organism>
<reference evidence="1" key="1">
    <citation type="submission" date="2024-09" db="EMBL/GenBank/DDBJ databases">
        <title>Black Yeasts Isolated from many extreme environments.</title>
        <authorList>
            <person name="Coleine C."/>
            <person name="Stajich J.E."/>
            <person name="Selbmann L."/>
        </authorList>
    </citation>
    <scope>NUCLEOTIDE SEQUENCE</scope>
    <source>
        <strain evidence="1">CCFEE 5737</strain>
    </source>
</reference>
<feature type="non-terminal residue" evidence="1">
    <location>
        <position position="1"/>
    </location>
</feature>
<evidence type="ECO:0000313" key="2">
    <source>
        <dbReference type="Proteomes" id="UP001186974"/>
    </source>
</evidence>
<feature type="non-terminal residue" evidence="1">
    <location>
        <position position="336"/>
    </location>
</feature>
<keyword evidence="2" id="KW-1185">Reference proteome</keyword>
<sequence>EVGGIIRFDYTSTAPASIGLAFTEAKNWIGKNSDSSNGGTTPDNAIYANATAARSGSYVMPDVYLRGGFRYLTLFLSNTDAAVNITNIVCEIAFQPTWSNLQAYSGCFHSSDQELNKDWYSGAYTLQTNAVATDTGRQVPCVSNTWANDAFLGPGVEVMVDGAKRDRAVWPGDMGVAVPSTFVSIGDLEAVKNALQVIYDYQNPDGSFPGAGPSLLQQGSDNYHTWTMIGTYNYMLYSNDTAFFNRNWPAYIDAMNYIYSKVLSGSGGGGGLLNVTGTRDWARIAMNGNTTQANIILYHTLTTAASLTVWYPVDIPFTHPLTGNIVPTFISRAASL</sequence>
<gene>
    <name evidence="1" type="ORF">LTS18_001541</name>
</gene>
<name>A0ACC3CSU8_9PEZI</name>
<comment type="caution">
    <text evidence="1">The sequence shown here is derived from an EMBL/GenBank/DDBJ whole genome shotgun (WGS) entry which is preliminary data.</text>
</comment>
<proteinExistence type="predicted"/>